<dbReference type="GO" id="GO:0046872">
    <property type="term" value="F:metal ion binding"/>
    <property type="evidence" value="ECO:0007669"/>
    <property type="project" value="UniProtKB-KW"/>
</dbReference>
<dbReference type="EMBL" id="CP001398">
    <property type="protein sequence ID" value="ACS32567.1"/>
    <property type="molecule type" value="Genomic_DNA"/>
</dbReference>
<dbReference type="InterPro" id="IPR009010">
    <property type="entry name" value="Asp_de-COase-like_dom_sf"/>
</dbReference>
<evidence type="ECO:0000256" key="6">
    <source>
        <dbReference type="ARBA" id="ARBA00023002"/>
    </source>
</evidence>
<accession>C5A2R5</accession>
<dbReference type="Gene3D" id="2.20.25.90">
    <property type="entry name" value="ADC-like domains"/>
    <property type="match status" value="1"/>
</dbReference>
<dbReference type="FunFam" id="3.40.228.10:FF:000002">
    <property type="entry name" value="Formate dehydrogenase subunit alpha"/>
    <property type="match status" value="1"/>
</dbReference>
<gene>
    <name evidence="10" type="primary">mhy2A</name>
    <name evidence="10" type="ordered locus">TGAM_0065</name>
</gene>
<keyword evidence="10" id="KW-0456">Lyase</keyword>
<dbReference type="Proteomes" id="UP000001488">
    <property type="component" value="Chromosome"/>
</dbReference>
<comment type="cofactor">
    <cofactor evidence="1">
        <name>[4Fe-4S] cluster</name>
        <dbReference type="ChEBI" id="CHEBI:49883"/>
    </cofactor>
</comment>
<evidence type="ECO:0000256" key="1">
    <source>
        <dbReference type="ARBA" id="ARBA00001966"/>
    </source>
</evidence>
<dbReference type="Pfam" id="PF04879">
    <property type="entry name" value="Molybdop_Fe4S4"/>
    <property type="match status" value="1"/>
</dbReference>
<dbReference type="Pfam" id="PF00384">
    <property type="entry name" value="Molybdopterin"/>
    <property type="match status" value="1"/>
</dbReference>
<dbReference type="GO" id="GO:0016829">
    <property type="term" value="F:lyase activity"/>
    <property type="evidence" value="ECO:0007669"/>
    <property type="project" value="UniProtKB-KW"/>
</dbReference>
<keyword evidence="6 10" id="KW-0560">Oxidoreductase</keyword>
<dbReference type="PIRSF" id="PIRSF000144">
    <property type="entry name" value="CbbBc"/>
    <property type="match status" value="1"/>
</dbReference>
<dbReference type="SUPFAM" id="SSF50692">
    <property type="entry name" value="ADC-like"/>
    <property type="match status" value="1"/>
</dbReference>
<dbReference type="Pfam" id="PF01568">
    <property type="entry name" value="Molydop_binding"/>
    <property type="match status" value="1"/>
</dbReference>
<feature type="domain" description="4Fe-4S Mo/W bis-MGD-type" evidence="9">
    <location>
        <begin position="9"/>
        <end position="68"/>
    </location>
</feature>
<protein>
    <submittedName>
        <fullName evidence="10">Formate hydrogenlyase II subunit A (Mhy2A)</fullName>
        <ecNumber evidence="10">1.2.1.2</ecNumber>
    </submittedName>
</protein>
<evidence type="ECO:0000256" key="5">
    <source>
        <dbReference type="ARBA" id="ARBA00022723"/>
    </source>
</evidence>
<dbReference type="HOGENOM" id="CLU_000422_4_0_2"/>
<evidence type="ECO:0000256" key="7">
    <source>
        <dbReference type="ARBA" id="ARBA00023004"/>
    </source>
</evidence>
<dbReference type="EC" id="1.2.1.2" evidence="10"/>
<evidence type="ECO:0000256" key="4">
    <source>
        <dbReference type="ARBA" id="ARBA00022485"/>
    </source>
</evidence>
<dbReference type="KEGG" id="tga:TGAM_0065"/>
<sequence length="716" mass="79624">MKGVFPLEEKLVPVVCPYCGVGCRLYIKSLDGYPRGIEYAKDIPGISNENGKLCPKGNAVLEYLLAKDRLKKPLKATEQGKFVEISWSEAIKEVAERLRAYSKDDPNAMMFFGSARTFNEPNYLIQKLARMLGTNNVDHCARLCHSSTVSGLKAVFGAGAMTNTYKDIEEANVIFIIGHNYAETHPVGFRYVLKAKERGAKVIVADPRFTRTAWFADIFLQHYPGTDIALLNGMMHVIIKENLYDEDFVRRRCVGFDELARTVEKFTPEYVEKITGVPAELIVQAARTFATAGKGVITWAMGLTQHTHGHDNVRLAATLSAICGYQGKEGCGVSPMRGQNNVQGACDLGVLPNVFPGYQAVTDPEKRKFFEEFWGVELSGEVGLTVIEAAHAIEKGKVKAYYVMGENPVISDANTNHVLKALQKLEFMVVQDIVPTPTMEFADIVLPAAAMLENEGSLTNTERRVQWSFQALNPPGEARPDWWIVSEIGKAAGFSGDGARGFRYTSPEDILREINACTPQYRGITPERLKSNLAGIHWPCPSEDHPGTRVLYKERFLTPDGKAHLAAVDYRGPAEVPDEEYPFLLTTIRYVGHYHTLTMTGRSRALVKRWPEPLAEIHPEDAERLGIKTGDWIKIETRRGAYPVRAKVTRTVKKGVIAVPWHWGANVLTNDALDPVSKIPETKACACRIAKISEEEARELMKAVPKVIPEFEVVKG</sequence>
<dbReference type="eggNOG" id="arCOG01491">
    <property type="taxonomic scope" value="Archaea"/>
</dbReference>
<dbReference type="AlphaFoldDB" id="C5A2R5"/>
<keyword evidence="11" id="KW-1185">Reference proteome</keyword>
<dbReference type="GO" id="GO:0015942">
    <property type="term" value="P:formate metabolic process"/>
    <property type="evidence" value="ECO:0007669"/>
    <property type="project" value="InterPro"/>
</dbReference>
<name>C5A2R5_THEGJ</name>
<evidence type="ECO:0000313" key="11">
    <source>
        <dbReference type="Proteomes" id="UP000001488"/>
    </source>
</evidence>
<dbReference type="SMART" id="SM00926">
    <property type="entry name" value="Molybdop_Fe4S4"/>
    <property type="match status" value="1"/>
</dbReference>
<dbReference type="Gene3D" id="2.40.40.20">
    <property type="match status" value="1"/>
</dbReference>
<dbReference type="InterPro" id="IPR006478">
    <property type="entry name" value="Formate_DH_asu"/>
</dbReference>
<comment type="subcellular location">
    <subcellularLocation>
        <location evidence="2">Cell envelope</location>
    </subcellularLocation>
</comment>
<dbReference type="InterPro" id="IPR006657">
    <property type="entry name" value="MoPterin_dinucl-bd_dom"/>
</dbReference>
<evidence type="ECO:0000256" key="8">
    <source>
        <dbReference type="ARBA" id="ARBA00023014"/>
    </source>
</evidence>
<dbReference type="PaxDb" id="593117-TGAM_0065"/>
<evidence type="ECO:0000256" key="3">
    <source>
        <dbReference type="ARBA" id="ARBA00010312"/>
    </source>
</evidence>
<keyword evidence="4" id="KW-0004">4Fe-4S</keyword>
<dbReference type="InterPro" id="IPR006963">
    <property type="entry name" value="Mopterin_OxRdtase_4Fe-4S_dom"/>
</dbReference>
<dbReference type="CDD" id="cd00508">
    <property type="entry name" value="MopB_CT_Fdh-Nap-like"/>
    <property type="match status" value="1"/>
</dbReference>
<dbReference type="GO" id="GO:0051539">
    <property type="term" value="F:4 iron, 4 sulfur cluster binding"/>
    <property type="evidence" value="ECO:0007669"/>
    <property type="project" value="UniProtKB-KW"/>
</dbReference>
<proteinExistence type="inferred from homology"/>
<dbReference type="InterPro" id="IPR041924">
    <property type="entry name" value="Formate_Dh-H_N"/>
</dbReference>
<dbReference type="GO" id="GO:0008863">
    <property type="term" value="F:formate dehydrogenase (NAD+) activity"/>
    <property type="evidence" value="ECO:0007669"/>
    <property type="project" value="InterPro"/>
</dbReference>
<dbReference type="PROSITE" id="PS51669">
    <property type="entry name" value="4FE4S_MOW_BIS_MGD"/>
    <property type="match status" value="1"/>
</dbReference>
<evidence type="ECO:0000259" key="9">
    <source>
        <dbReference type="PROSITE" id="PS51669"/>
    </source>
</evidence>
<dbReference type="InterPro" id="IPR006656">
    <property type="entry name" value="Mopterin_OxRdtase"/>
</dbReference>
<organism evidence="10 11">
    <name type="scientific">Thermococcus gammatolerans (strain DSM 15229 / JCM 11827 / EJ3)</name>
    <dbReference type="NCBI Taxonomy" id="593117"/>
    <lineage>
        <taxon>Archaea</taxon>
        <taxon>Methanobacteriati</taxon>
        <taxon>Methanobacteriota</taxon>
        <taxon>Thermococci</taxon>
        <taxon>Thermococcales</taxon>
        <taxon>Thermococcaceae</taxon>
        <taxon>Thermococcus</taxon>
    </lineage>
</organism>
<dbReference type="CDD" id="cd02753">
    <property type="entry name" value="MopB_Formate-Dh-H"/>
    <property type="match status" value="1"/>
</dbReference>
<dbReference type="PANTHER" id="PTHR43598">
    <property type="entry name" value="TUNGSTEN-CONTAINING FORMYLMETHANOFURAN DEHYDROGENASE 2 SUBUNIT B"/>
    <property type="match status" value="1"/>
</dbReference>
<comment type="similarity">
    <text evidence="3">Belongs to the prokaryotic molybdopterin-containing oxidoreductase family.</text>
</comment>
<keyword evidence="8" id="KW-0411">Iron-sulfur</keyword>
<dbReference type="Gene3D" id="3.40.50.740">
    <property type="match status" value="1"/>
</dbReference>
<dbReference type="SUPFAM" id="SSF53706">
    <property type="entry name" value="Formate dehydrogenase/DMSO reductase, domains 1-3"/>
    <property type="match status" value="1"/>
</dbReference>
<dbReference type="GeneID" id="7988226"/>
<dbReference type="PATRIC" id="fig|593117.10.peg.67"/>
<reference evidence="10 11" key="1">
    <citation type="journal article" date="2007" name="Genome Biol.">
        <title>Genome analysis and genome-wide proteomics of Thermococcus gammatolerans, the most radioresistant organism known amongst the Archaea.</title>
        <authorList>
            <person name="Zivanovic Y."/>
            <person name="Armengaud J."/>
            <person name="Lagorce A."/>
            <person name="Leplat C."/>
            <person name="Guerin P."/>
            <person name="Dutertre M."/>
            <person name="Anthouard V."/>
            <person name="Forterre P."/>
            <person name="Wincker P."/>
            <person name="Confalonieri F."/>
        </authorList>
    </citation>
    <scope>NUCLEOTIDE SEQUENCE [LARGE SCALE GENOMIC DNA]</scope>
    <source>
        <strain evidence="11">DSM 15229 / JCM 11827 / EJ3</strain>
    </source>
</reference>
<dbReference type="RefSeq" id="WP_015857690.1">
    <property type="nucleotide sequence ID" value="NC_012804.1"/>
</dbReference>
<keyword evidence="5" id="KW-0479">Metal-binding</keyword>
<evidence type="ECO:0000313" key="10">
    <source>
        <dbReference type="EMBL" id="ACS32567.1"/>
    </source>
</evidence>
<dbReference type="GO" id="GO:0043546">
    <property type="term" value="F:molybdopterin cofactor binding"/>
    <property type="evidence" value="ECO:0007669"/>
    <property type="project" value="InterPro"/>
</dbReference>
<evidence type="ECO:0000256" key="2">
    <source>
        <dbReference type="ARBA" id="ARBA00004196"/>
    </source>
</evidence>
<dbReference type="Gene3D" id="3.40.228.10">
    <property type="entry name" value="Dimethylsulfoxide Reductase, domain 2"/>
    <property type="match status" value="1"/>
</dbReference>
<dbReference type="NCBIfam" id="TIGR01591">
    <property type="entry name" value="Fdh-alpha"/>
    <property type="match status" value="1"/>
</dbReference>
<dbReference type="STRING" id="593117.TGAM_0065"/>
<keyword evidence="7" id="KW-0408">Iron</keyword>
<dbReference type="PANTHER" id="PTHR43598:SF5">
    <property type="entry name" value="DMSO REDUCTASE CHAIN A"/>
    <property type="match status" value="1"/>
</dbReference>